<keyword evidence="3 8" id="KW-0732">Signal</keyword>
<dbReference type="GO" id="GO:0072594">
    <property type="term" value="P:establishment of protein localization to organelle"/>
    <property type="evidence" value="ECO:0007669"/>
    <property type="project" value="TreeGrafter"/>
</dbReference>
<dbReference type="WBParaSite" id="jg5991">
    <property type="protein sequence ID" value="jg5991"/>
    <property type="gene ID" value="jg5991"/>
</dbReference>
<evidence type="ECO:0000256" key="5">
    <source>
        <dbReference type="ARBA" id="ARBA00023136"/>
    </source>
</evidence>
<proteinExistence type="predicted"/>
<accession>A0A915EH51</accession>
<protein>
    <submittedName>
        <fullName evidence="10">Lysosome-associated membrane glycoprotein 1</fullName>
    </submittedName>
</protein>
<keyword evidence="4 7" id="KW-1133">Transmembrane helix</keyword>
<keyword evidence="2 7" id="KW-0812">Transmembrane</keyword>
<dbReference type="Proteomes" id="UP000887574">
    <property type="component" value="Unplaced"/>
</dbReference>
<evidence type="ECO:0000256" key="8">
    <source>
        <dbReference type="SAM" id="SignalP"/>
    </source>
</evidence>
<keyword evidence="6" id="KW-0325">Glycoprotein</keyword>
<name>A0A915EH51_9BILA</name>
<evidence type="ECO:0000256" key="2">
    <source>
        <dbReference type="ARBA" id="ARBA00022692"/>
    </source>
</evidence>
<feature type="chain" id="PRO_5037433829" evidence="8">
    <location>
        <begin position="24"/>
        <end position="246"/>
    </location>
</feature>
<dbReference type="PANTHER" id="PTHR11506">
    <property type="entry name" value="LYSOSOME-ASSOCIATED MEMBRANE GLYCOPROTEIN"/>
    <property type="match status" value="1"/>
</dbReference>
<organism evidence="9 10">
    <name type="scientific">Ditylenchus dipsaci</name>
    <dbReference type="NCBI Taxonomy" id="166011"/>
    <lineage>
        <taxon>Eukaryota</taxon>
        <taxon>Metazoa</taxon>
        <taxon>Ecdysozoa</taxon>
        <taxon>Nematoda</taxon>
        <taxon>Chromadorea</taxon>
        <taxon>Rhabditida</taxon>
        <taxon>Tylenchina</taxon>
        <taxon>Tylenchomorpha</taxon>
        <taxon>Sphaerularioidea</taxon>
        <taxon>Anguinidae</taxon>
        <taxon>Anguininae</taxon>
        <taxon>Ditylenchus</taxon>
    </lineage>
</organism>
<dbReference type="AlphaFoldDB" id="A0A915EH51"/>
<evidence type="ECO:0000256" key="6">
    <source>
        <dbReference type="ARBA" id="ARBA00023180"/>
    </source>
</evidence>
<evidence type="ECO:0000256" key="7">
    <source>
        <dbReference type="SAM" id="Phobius"/>
    </source>
</evidence>
<comment type="subcellular location">
    <subcellularLocation>
        <location evidence="1">Cell membrane</location>
        <topology evidence="1">Single-pass type I membrane protein</topology>
    </subcellularLocation>
</comment>
<dbReference type="GO" id="GO:0005765">
    <property type="term" value="C:lysosomal membrane"/>
    <property type="evidence" value="ECO:0007669"/>
    <property type="project" value="TreeGrafter"/>
</dbReference>
<dbReference type="PANTHER" id="PTHR11506:SF35">
    <property type="entry name" value="LYSOSOME-ASSOCIATED MEMBRANE GLYCOPROTEIN 5"/>
    <property type="match status" value="1"/>
</dbReference>
<evidence type="ECO:0000256" key="1">
    <source>
        <dbReference type="ARBA" id="ARBA00004251"/>
    </source>
</evidence>
<dbReference type="Gene3D" id="2.40.160.110">
    <property type="match status" value="1"/>
</dbReference>
<evidence type="ECO:0000256" key="3">
    <source>
        <dbReference type="ARBA" id="ARBA00022729"/>
    </source>
</evidence>
<keyword evidence="9" id="KW-1185">Reference proteome</keyword>
<evidence type="ECO:0000256" key="4">
    <source>
        <dbReference type="ARBA" id="ARBA00022989"/>
    </source>
</evidence>
<evidence type="ECO:0000313" key="10">
    <source>
        <dbReference type="WBParaSite" id="jg5991"/>
    </source>
</evidence>
<keyword evidence="5 7" id="KW-0472">Membrane</keyword>
<reference evidence="10" key="1">
    <citation type="submission" date="2022-11" db="UniProtKB">
        <authorList>
            <consortium name="WormBaseParasite"/>
        </authorList>
    </citation>
    <scope>IDENTIFICATION</scope>
</reference>
<evidence type="ECO:0000313" key="9">
    <source>
        <dbReference type="Proteomes" id="UP000887574"/>
    </source>
</evidence>
<dbReference type="GO" id="GO:0031902">
    <property type="term" value="C:late endosome membrane"/>
    <property type="evidence" value="ECO:0007669"/>
    <property type="project" value="TreeGrafter"/>
</dbReference>
<feature type="transmembrane region" description="Helical" evidence="7">
    <location>
        <begin position="215"/>
        <end position="239"/>
    </location>
</feature>
<dbReference type="InterPro" id="IPR002000">
    <property type="entry name" value="Lysosome-assoc_membr_glycop"/>
</dbReference>
<sequence>MTDFRLLAKLVLSTLLFANLALCLVHVSVKHGNDYCVVLNASQISGQIQYNTPDNKLQTYPFDVNETTVQASGSCHSTTVVKDEIKLQFLPNGAPALLKLWSLHIVFQKNPASTNLQTFASVDYSLDVSFSPLLNSSVVSHVYSNDVMAYEMQSTIPGVSYSCSSTTLKLGHDSWLKFSGLKVIANTKMQNETMEGLSVEKCSADAVVEGGGSSVLLIVGIVLAVLVVLGVLVGLAVYIKKTRMSH</sequence>
<feature type="signal peptide" evidence="8">
    <location>
        <begin position="1"/>
        <end position="23"/>
    </location>
</feature>
<dbReference type="GO" id="GO:0005886">
    <property type="term" value="C:plasma membrane"/>
    <property type="evidence" value="ECO:0007669"/>
    <property type="project" value="TreeGrafter"/>
</dbReference>